<proteinExistence type="inferred from homology"/>
<dbReference type="PANTHER" id="PTHR12993">
    <property type="entry name" value="N-ACETYLGLUCOSAMINYL-PHOSPHATIDYLINOSITOL DE-N-ACETYLASE-RELATED"/>
    <property type="match status" value="1"/>
</dbReference>
<evidence type="ECO:0000256" key="3">
    <source>
        <dbReference type="ARBA" id="ARBA00022833"/>
    </source>
</evidence>
<dbReference type="Pfam" id="PF02585">
    <property type="entry name" value="PIG-L"/>
    <property type="match status" value="1"/>
</dbReference>
<comment type="function">
    <text evidence="4">Catalyzes the deacetylation of 1D-myo-inositol 2-acetamido-2-deoxy-alpha-D-glucopyranoside (GlcNAc-Ins) in the mycothiol biosynthesis pathway.</text>
</comment>
<dbReference type="GO" id="GO:0035595">
    <property type="term" value="F:N-acetylglucosaminylinositol deacetylase activity"/>
    <property type="evidence" value="ECO:0007669"/>
    <property type="project" value="UniProtKB-EC"/>
</dbReference>
<dbReference type="RefSeq" id="WP_229673513.1">
    <property type="nucleotide sequence ID" value="NZ_BMNA01000001.1"/>
</dbReference>
<dbReference type="NCBIfam" id="TIGR03445">
    <property type="entry name" value="mycothiol_MshB"/>
    <property type="match status" value="1"/>
</dbReference>
<dbReference type="Proteomes" id="UP000655208">
    <property type="component" value="Unassembled WGS sequence"/>
</dbReference>
<comment type="catalytic activity">
    <reaction evidence="4">
        <text>1D-myo-inositol 2-acetamido-2-deoxy-alpha-D-glucopyranoside + H2O = 1D-myo-inositol 2-amino-2-deoxy-alpha-D-glucopyranoside + acetate</text>
        <dbReference type="Rhea" id="RHEA:26180"/>
        <dbReference type="ChEBI" id="CHEBI:15377"/>
        <dbReference type="ChEBI" id="CHEBI:30089"/>
        <dbReference type="ChEBI" id="CHEBI:52442"/>
        <dbReference type="ChEBI" id="CHEBI:58886"/>
        <dbReference type="EC" id="3.5.1.103"/>
    </reaction>
</comment>
<comment type="similarity">
    <text evidence="4">Belongs to the MshB deacetylase family.</text>
</comment>
<organism evidence="5 6">
    <name type="scientific">Nakamurella endophytica</name>
    <dbReference type="NCBI Taxonomy" id="1748367"/>
    <lineage>
        <taxon>Bacteria</taxon>
        <taxon>Bacillati</taxon>
        <taxon>Actinomycetota</taxon>
        <taxon>Actinomycetes</taxon>
        <taxon>Nakamurellales</taxon>
        <taxon>Nakamurellaceae</taxon>
        <taxon>Nakamurella</taxon>
    </lineage>
</organism>
<dbReference type="Gene3D" id="3.40.50.10320">
    <property type="entry name" value="LmbE-like"/>
    <property type="match status" value="1"/>
</dbReference>
<dbReference type="EC" id="3.5.1.103" evidence="4"/>
<comment type="cofactor">
    <cofactor evidence="4">
        <name>Zn(2+)</name>
        <dbReference type="ChEBI" id="CHEBI:29105"/>
    </cofactor>
    <text evidence="4">Binds 1 zinc ion per subunit.</text>
</comment>
<keyword evidence="3 4" id="KW-0862">Zinc</keyword>
<dbReference type="GO" id="GO:0008270">
    <property type="term" value="F:zinc ion binding"/>
    <property type="evidence" value="ECO:0007669"/>
    <property type="project" value="UniProtKB-UniRule"/>
</dbReference>
<feature type="binding site" evidence="4">
    <location>
        <position position="11"/>
    </location>
    <ligand>
        <name>Zn(2+)</name>
        <dbReference type="ChEBI" id="CHEBI:29105"/>
    </ligand>
</feature>
<accession>A0A917WB94</accession>
<evidence type="ECO:0000313" key="5">
    <source>
        <dbReference type="EMBL" id="GGL86446.1"/>
    </source>
</evidence>
<reference evidence="5" key="1">
    <citation type="journal article" date="2014" name="Int. J. Syst. Evol. Microbiol.">
        <title>Complete genome sequence of Corynebacterium casei LMG S-19264T (=DSM 44701T), isolated from a smear-ripened cheese.</title>
        <authorList>
            <consortium name="US DOE Joint Genome Institute (JGI-PGF)"/>
            <person name="Walter F."/>
            <person name="Albersmeier A."/>
            <person name="Kalinowski J."/>
            <person name="Ruckert C."/>
        </authorList>
    </citation>
    <scope>NUCLEOTIDE SEQUENCE</scope>
    <source>
        <strain evidence="5">CGMCC 4.7308</strain>
    </source>
</reference>
<evidence type="ECO:0000313" key="6">
    <source>
        <dbReference type="Proteomes" id="UP000655208"/>
    </source>
</evidence>
<dbReference type="InterPro" id="IPR017810">
    <property type="entry name" value="Mycothiol_biosynthesis_MshB"/>
</dbReference>
<evidence type="ECO:0000256" key="2">
    <source>
        <dbReference type="ARBA" id="ARBA00022801"/>
    </source>
</evidence>
<keyword evidence="1 4" id="KW-0479">Metal-binding</keyword>
<evidence type="ECO:0000256" key="4">
    <source>
        <dbReference type="HAMAP-Rule" id="MF_01696"/>
    </source>
</evidence>
<keyword evidence="2 4" id="KW-0378">Hydrolase</keyword>
<dbReference type="HAMAP" id="MF_01696">
    <property type="entry name" value="MshB"/>
    <property type="match status" value="1"/>
</dbReference>
<evidence type="ECO:0000256" key="1">
    <source>
        <dbReference type="ARBA" id="ARBA00022723"/>
    </source>
</evidence>
<dbReference type="PANTHER" id="PTHR12993:SF26">
    <property type="entry name" value="1D-MYO-INOSITOL 2-ACETAMIDO-2-DEOXY-ALPHA-D-GLUCOPYRANOSIDE DEACETYLASE"/>
    <property type="match status" value="1"/>
</dbReference>
<dbReference type="InterPro" id="IPR003737">
    <property type="entry name" value="GlcNAc_PI_deacetylase-related"/>
</dbReference>
<dbReference type="GO" id="GO:0010125">
    <property type="term" value="P:mycothiol biosynthetic process"/>
    <property type="evidence" value="ECO:0007669"/>
    <property type="project" value="UniProtKB-UniRule"/>
</dbReference>
<keyword evidence="6" id="KW-1185">Reference proteome</keyword>
<protein>
    <recommendedName>
        <fullName evidence="4">1D-myo-inositol 2-acetamido-2-deoxy-alpha-D-glucopyranoside deacetylase</fullName>
        <shortName evidence="4">GlcNAc-Ins deacetylase</shortName>
        <ecNumber evidence="4">3.5.1.103</ecNumber>
    </recommendedName>
    <alternativeName>
        <fullName evidence="4">N-acetyl-1-D-myo-inositol-2-amino-2-deoxy-alpha-D-glucopyranoside deacetylase</fullName>
    </alternativeName>
</protein>
<feature type="binding site" evidence="4">
    <location>
        <position position="14"/>
    </location>
    <ligand>
        <name>Zn(2+)</name>
        <dbReference type="ChEBI" id="CHEBI:29105"/>
    </ligand>
</feature>
<name>A0A917WB94_9ACTN</name>
<comment type="caution">
    <text evidence="5">The sequence shown here is derived from an EMBL/GenBank/DDBJ whole genome shotgun (WGS) entry which is preliminary data.</text>
</comment>
<dbReference type="InterPro" id="IPR024078">
    <property type="entry name" value="LmbE-like_dom_sf"/>
</dbReference>
<dbReference type="SUPFAM" id="SSF102588">
    <property type="entry name" value="LmbE-like"/>
    <property type="match status" value="1"/>
</dbReference>
<sequence length="278" mass="29236">MTRTLLAVHAHPDDESITMAGTLARYAAEGARVCLITATLGEEGEVIPPELAGLAAPVADQLGGYRLTELERACACLGVDDHRWLGGLGTYRDSGMVGTPSAAHPRAFHRARTGGPAHEEAVAALTEVLEQVRPQVVATYDADGGYGHPDHIATHDVGLAAAVRAGVDRVVAVVRPRRESLQALQALAVPPGLRAARPEDLGFTVDDEAVDIRVDVERYADARGCALAAHRTQLDLLPGGFTLSNRFAQPLLPVECYRVLHGVGTGGGVVDDLFAGLP</sequence>
<reference evidence="5" key="2">
    <citation type="submission" date="2020-09" db="EMBL/GenBank/DDBJ databases">
        <authorList>
            <person name="Sun Q."/>
            <person name="Zhou Y."/>
        </authorList>
    </citation>
    <scope>NUCLEOTIDE SEQUENCE</scope>
    <source>
        <strain evidence="5">CGMCC 4.7308</strain>
    </source>
</reference>
<gene>
    <name evidence="4 5" type="primary">mshB</name>
    <name evidence="5" type="ORF">GCM10011594_02600</name>
</gene>
<dbReference type="AlphaFoldDB" id="A0A917WB94"/>
<feature type="binding site" evidence="4">
    <location>
        <position position="151"/>
    </location>
    <ligand>
        <name>Zn(2+)</name>
        <dbReference type="ChEBI" id="CHEBI:29105"/>
    </ligand>
</feature>
<dbReference type="EMBL" id="BMNA01000001">
    <property type="protein sequence ID" value="GGL86446.1"/>
    <property type="molecule type" value="Genomic_DNA"/>
</dbReference>